<evidence type="ECO:0000313" key="1">
    <source>
        <dbReference type="EMBL" id="SVC24418.1"/>
    </source>
</evidence>
<dbReference type="AlphaFoldDB" id="A0A382KJ00"/>
<dbReference type="InterPro" id="IPR011009">
    <property type="entry name" value="Kinase-like_dom_sf"/>
</dbReference>
<gene>
    <name evidence="1" type="ORF">METZ01_LOCUS277272</name>
</gene>
<name>A0A382KJ00_9ZZZZ</name>
<evidence type="ECO:0008006" key="2">
    <source>
        <dbReference type="Google" id="ProtNLM"/>
    </source>
</evidence>
<organism evidence="1">
    <name type="scientific">marine metagenome</name>
    <dbReference type="NCBI Taxonomy" id="408172"/>
    <lineage>
        <taxon>unclassified sequences</taxon>
        <taxon>metagenomes</taxon>
        <taxon>ecological metagenomes</taxon>
    </lineage>
</organism>
<dbReference type="SUPFAM" id="SSF56112">
    <property type="entry name" value="Protein kinase-like (PK-like)"/>
    <property type="match status" value="1"/>
</dbReference>
<dbReference type="EMBL" id="UINC01080977">
    <property type="protein sequence ID" value="SVC24418.1"/>
    <property type="molecule type" value="Genomic_DNA"/>
</dbReference>
<reference evidence="1" key="1">
    <citation type="submission" date="2018-05" db="EMBL/GenBank/DDBJ databases">
        <authorList>
            <person name="Lanie J.A."/>
            <person name="Ng W.-L."/>
            <person name="Kazmierczak K.M."/>
            <person name="Andrzejewski T.M."/>
            <person name="Davidsen T.M."/>
            <person name="Wayne K.J."/>
            <person name="Tettelin H."/>
            <person name="Glass J.I."/>
            <person name="Rusch D."/>
            <person name="Podicherti R."/>
            <person name="Tsui H.-C.T."/>
            <person name="Winkler M.E."/>
        </authorList>
    </citation>
    <scope>NUCLEOTIDE SEQUENCE</scope>
</reference>
<sequence length="187" mass="22142">MTKDQYIQIRTKVPIDSDGTVFKEFNANEKFRRQDVSIMLKLLPLIAKYKLDFLPRIVEFNDKGYRYEFVEGKTIKEQVDGGMKVSQKMILEMKIAMDNIWEKFYEISMENRYNPLFRGNGFLYHGDPWLGNAIWNDDTRELKFIDLDSLSIAEFVPLTQLNNMFFQHLETLLMTQDNNKSTLGTWI</sequence>
<accession>A0A382KJ00</accession>
<protein>
    <recommendedName>
        <fullName evidence="2">Aminoglycoside phosphotransferase domain-containing protein</fullName>
    </recommendedName>
</protein>
<proteinExistence type="predicted"/>